<keyword evidence="2" id="KW-0472">Membrane</keyword>
<reference evidence="5" key="1">
    <citation type="submission" date="2012-12" db="EMBL/GenBank/DDBJ databases">
        <authorList>
            <person name="Hellsten U."/>
            <person name="Grimwood J."/>
            <person name="Chapman J.A."/>
            <person name="Shapiro H."/>
            <person name="Aerts A."/>
            <person name="Otillar R.P."/>
            <person name="Terry A.Y."/>
            <person name="Boore J.L."/>
            <person name="Simakov O."/>
            <person name="Marletaz F."/>
            <person name="Cho S.-J."/>
            <person name="Edsinger-Gonzales E."/>
            <person name="Havlak P."/>
            <person name="Kuo D.-H."/>
            <person name="Larsson T."/>
            <person name="Lv J."/>
            <person name="Arendt D."/>
            <person name="Savage R."/>
            <person name="Osoegawa K."/>
            <person name="de Jong P."/>
            <person name="Lindberg D.R."/>
            <person name="Seaver E.C."/>
            <person name="Weisblat D.A."/>
            <person name="Putnam N.H."/>
            <person name="Grigoriev I.V."/>
            <person name="Rokhsar D.S."/>
        </authorList>
    </citation>
    <scope>NUCLEOTIDE SEQUENCE</scope>
    <source>
        <strain evidence="5">I ESC-2004</strain>
    </source>
</reference>
<keyword evidence="5" id="KW-1185">Reference proteome</keyword>
<gene>
    <name evidence="3" type="ORF">CAPTEDRAFT_206783</name>
</gene>
<proteinExistence type="predicted"/>
<evidence type="ECO:0000313" key="4">
    <source>
        <dbReference type="EnsemblMetazoa" id="CapteP206783"/>
    </source>
</evidence>
<feature type="transmembrane region" description="Helical" evidence="2">
    <location>
        <begin position="12"/>
        <end position="34"/>
    </location>
</feature>
<dbReference type="EnsemblMetazoa" id="CapteT206783">
    <property type="protein sequence ID" value="CapteP206783"/>
    <property type="gene ID" value="CapteG206783"/>
</dbReference>
<reference evidence="3 5" key="2">
    <citation type="journal article" date="2013" name="Nature">
        <title>Insights into bilaterian evolution from three spiralian genomes.</title>
        <authorList>
            <person name="Simakov O."/>
            <person name="Marletaz F."/>
            <person name="Cho S.J."/>
            <person name="Edsinger-Gonzales E."/>
            <person name="Havlak P."/>
            <person name="Hellsten U."/>
            <person name="Kuo D.H."/>
            <person name="Larsson T."/>
            <person name="Lv J."/>
            <person name="Arendt D."/>
            <person name="Savage R."/>
            <person name="Osoegawa K."/>
            <person name="de Jong P."/>
            <person name="Grimwood J."/>
            <person name="Chapman J.A."/>
            <person name="Shapiro H."/>
            <person name="Aerts A."/>
            <person name="Otillar R.P."/>
            <person name="Terry A.Y."/>
            <person name="Boore J.L."/>
            <person name="Grigoriev I.V."/>
            <person name="Lindberg D.R."/>
            <person name="Seaver E.C."/>
            <person name="Weisblat D.A."/>
            <person name="Putnam N.H."/>
            <person name="Rokhsar D.S."/>
        </authorList>
    </citation>
    <scope>NUCLEOTIDE SEQUENCE</scope>
    <source>
        <strain evidence="3 5">I ESC-2004</strain>
    </source>
</reference>
<evidence type="ECO:0000313" key="5">
    <source>
        <dbReference type="Proteomes" id="UP000014760"/>
    </source>
</evidence>
<dbReference type="EMBL" id="KB305044">
    <property type="protein sequence ID" value="ELU01435.1"/>
    <property type="molecule type" value="Genomic_DNA"/>
</dbReference>
<dbReference type="Proteomes" id="UP000014760">
    <property type="component" value="Unassembled WGS sequence"/>
</dbReference>
<evidence type="ECO:0000313" key="3">
    <source>
        <dbReference type="EMBL" id="ELU01435.1"/>
    </source>
</evidence>
<name>R7U520_CAPTE</name>
<evidence type="ECO:0000256" key="2">
    <source>
        <dbReference type="SAM" id="Phobius"/>
    </source>
</evidence>
<evidence type="ECO:0000256" key="1">
    <source>
        <dbReference type="SAM" id="Coils"/>
    </source>
</evidence>
<protein>
    <submittedName>
        <fullName evidence="3 4">Uncharacterized protein</fullName>
    </submittedName>
</protein>
<keyword evidence="1" id="KW-0175">Coiled coil</keyword>
<keyword evidence="2" id="KW-0812">Transmembrane</keyword>
<feature type="coiled-coil region" evidence="1">
    <location>
        <begin position="88"/>
        <end position="147"/>
    </location>
</feature>
<feature type="transmembrane region" description="Helical" evidence="2">
    <location>
        <begin position="46"/>
        <end position="68"/>
    </location>
</feature>
<sequence length="164" mass="19053">MNLFESSKYHKLFDLVLGMNDIFIGTLLGSLFVLHGPTTMMIDWGGTQYMACIASASILVTLMFFFIFRMSNSAKHFKIEVKTLETKLESLMIHNTEINRKLNEAKRLLTEQQKLLELEEKLRTEDAIKHKEELQEMELKMVRKMKKKANAAGDSVCPKQVWRH</sequence>
<dbReference type="EMBL" id="AMQN01009254">
    <property type="status" value="NOT_ANNOTATED_CDS"/>
    <property type="molecule type" value="Genomic_DNA"/>
</dbReference>
<dbReference type="HOGENOM" id="CLU_1620595_0_0_1"/>
<keyword evidence="2" id="KW-1133">Transmembrane helix</keyword>
<dbReference type="AlphaFoldDB" id="R7U520"/>
<reference evidence="4" key="3">
    <citation type="submission" date="2015-06" db="UniProtKB">
        <authorList>
            <consortium name="EnsemblMetazoa"/>
        </authorList>
    </citation>
    <scope>IDENTIFICATION</scope>
</reference>
<accession>R7U520</accession>
<organism evidence="3">
    <name type="scientific">Capitella teleta</name>
    <name type="common">Polychaete worm</name>
    <dbReference type="NCBI Taxonomy" id="283909"/>
    <lineage>
        <taxon>Eukaryota</taxon>
        <taxon>Metazoa</taxon>
        <taxon>Spiralia</taxon>
        <taxon>Lophotrochozoa</taxon>
        <taxon>Annelida</taxon>
        <taxon>Polychaeta</taxon>
        <taxon>Sedentaria</taxon>
        <taxon>Scolecida</taxon>
        <taxon>Capitellidae</taxon>
        <taxon>Capitella</taxon>
    </lineage>
</organism>